<accession>A0A226DH74</accession>
<gene>
    <name evidence="11" type="ORF">Fcan01_21129</name>
</gene>
<evidence type="ECO:0000259" key="10">
    <source>
        <dbReference type="Pfam" id="PF01094"/>
    </source>
</evidence>
<dbReference type="InterPro" id="IPR001170">
    <property type="entry name" value="ANPR/GUC"/>
</dbReference>
<evidence type="ECO:0000256" key="9">
    <source>
        <dbReference type="SAM" id="SignalP"/>
    </source>
</evidence>
<proteinExistence type="predicted"/>
<dbReference type="PRINTS" id="PR00255">
    <property type="entry name" value="NATPEPTIDER"/>
</dbReference>
<dbReference type="InterPro" id="IPR028082">
    <property type="entry name" value="Peripla_BP_I"/>
</dbReference>
<dbReference type="AlphaFoldDB" id="A0A226DH74"/>
<evidence type="ECO:0000313" key="11">
    <source>
        <dbReference type="EMBL" id="OXA44047.1"/>
    </source>
</evidence>
<comment type="caution">
    <text evidence="11">The sequence shown here is derived from an EMBL/GenBank/DDBJ whole genome shotgun (WGS) entry which is preliminary data.</text>
</comment>
<dbReference type="Gene3D" id="3.40.50.2300">
    <property type="match status" value="3"/>
</dbReference>
<evidence type="ECO:0000256" key="8">
    <source>
        <dbReference type="SAM" id="Phobius"/>
    </source>
</evidence>
<dbReference type="Pfam" id="PF01094">
    <property type="entry name" value="ANF_receptor"/>
    <property type="match status" value="1"/>
</dbReference>
<dbReference type="GO" id="GO:0038023">
    <property type="term" value="F:signaling receptor activity"/>
    <property type="evidence" value="ECO:0007669"/>
    <property type="project" value="TreeGrafter"/>
</dbReference>
<dbReference type="STRING" id="158441.A0A226DH74"/>
<sequence length="544" mass="60631">MSWLPWELVIFIVVTIVMGKSAPFPGLTSVHFPRRNNDSKISAFRQGHNLYGDDDLVTLQNDEPRKLVKIGVLAPEGAVSPMEHYSMSKVLPSIMLAVRSDRISSLLPGYRFEINHRNTNCSSTLGPLAAFEFYINKTADVFLGPMCDYVIAPVARYAGHWGIPVLTAGAQADAFRHKHDQYPTLTRMAGSYALVGEAFHAILARFGWRHVALFYHNHAVGSGKGHSLCHFSLGTIYSALNNTPVHRSFDETQEHFNFHDALRSIAATARIVVLCASPRKVRDILLAAEELKMVSSGEYVFFNVELFTNLQKGYKPWENRNDTAERNLRARRAYEAVLTVTVRPPPDSEEYNSFDTMVKEKAISKFNFSYGDEPVNPIVTAFYDAVILYAIALNETLKNGGNITNGSEITRRMRGKTFQGITGNVSIDENGDRNADYSLLDMDPVTGAFHVVAHYSGRTKSIIDVEGTKIHWAGNRATWPPDTPKCGFDGTGCPTMPRYVIVVIVLSSALVIMLISFFFIYRLVSHGGGSSWEEDFTCVIRGRN</sequence>
<protein>
    <submittedName>
        <fullName evidence="11">Atrial natriuretic peptide receptor 1</fullName>
    </submittedName>
</protein>
<evidence type="ECO:0000256" key="4">
    <source>
        <dbReference type="ARBA" id="ARBA00022989"/>
    </source>
</evidence>
<evidence type="ECO:0000256" key="1">
    <source>
        <dbReference type="ARBA" id="ARBA00004479"/>
    </source>
</evidence>
<name>A0A226DH74_FOLCA</name>
<dbReference type="FunFam" id="3.40.50.2300:FF:000371">
    <property type="entry name" value="Guanylate cyclase"/>
    <property type="match status" value="1"/>
</dbReference>
<feature type="domain" description="Receptor ligand binding region" evidence="10">
    <location>
        <begin position="92"/>
        <end position="443"/>
    </location>
</feature>
<keyword evidence="6 11" id="KW-0675">Receptor</keyword>
<evidence type="ECO:0000256" key="7">
    <source>
        <dbReference type="ARBA" id="ARBA00023180"/>
    </source>
</evidence>
<dbReference type="PANTHER" id="PTHR44755">
    <property type="entry name" value="NATRIURETIC PEPTIDE RECEPTOR 3-RELATED"/>
    <property type="match status" value="1"/>
</dbReference>
<dbReference type="OMA" id="MCDYVIA"/>
<evidence type="ECO:0000256" key="5">
    <source>
        <dbReference type="ARBA" id="ARBA00023136"/>
    </source>
</evidence>
<dbReference type="GO" id="GO:0007165">
    <property type="term" value="P:signal transduction"/>
    <property type="evidence" value="ECO:0007669"/>
    <property type="project" value="TreeGrafter"/>
</dbReference>
<dbReference type="GO" id="GO:0016020">
    <property type="term" value="C:membrane"/>
    <property type="evidence" value="ECO:0007669"/>
    <property type="project" value="UniProtKB-SubCell"/>
</dbReference>
<feature type="signal peptide" evidence="9">
    <location>
        <begin position="1"/>
        <end position="19"/>
    </location>
</feature>
<organism evidence="11 12">
    <name type="scientific">Folsomia candida</name>
    <name type="common">Springtail</name>
    <dbReference type="NCBI Taxonomy" id="158441"/>
    <lineage>
        <taxon>Eukaryota</taxon>
        <taxon>Metazoa</taxon>
        <taxon>Ecdysozoa</taxon>
        <taxon>Arthropoda</taxon>
        <taxon>Hexapoda</taxon>
        <taxon>Collembola</taxon>
        <taxon>Entomobryomorpha</taxon>
        <taxon>Isotomoidea</taxon>
        <taxon>Isotomidae</taxon>
        <taxon>Proisotominae</taxon>
        <taxon>Folsomia</taxon>
    </lineage>
</organism>
<feature type="transmembrane region" description="Helical" evidence="8">
    <location>
        <begin position="499"/>
        <end position="521"/>
    </location>
</feature>
<evidence type="ECO:0000256" key="3">
    <source>
        <dbReference type="ARBA" id="ARBA00022729"/>
    </source>
</evidence>
<keyword evidence="2 8" id="KW-0812">Transmembrane</keyword>
<keyword evidence="7" id="KW-0325">Glycoprotein</keyword>
<dbReference type="Proteomes" id="UP000198287">
    <property type="component" value="Unassembled WGS sequence"/>
</dbReference>
<reference evidence="11 12" key="1">
    <citation type="submission" date="2015-12" db="EMBL/GenBank/DDBJ databases">
        <title>The genome of Folsomia candida.</title>
        <authorList>
            <person name="Faddeeva A."/>
            <person name="Derks M.F."/>
            <person name="Anvar Y."/>
            <person name="Smit S."/>
            <person name="Van Straalen N."/>
            <person name="Roelofs D."/>
        </authorList>
    </citation>
    <scope>NUCLEOTIDE SEQUENCE [LARGE SCALE GENOMIC DNA]</scope>
    <source>
        <strain evidence="11 12">VU population</strain>
        <tissue evidence="11">Whole body</tissue>
    </source>
</reference>
<dbReference type="InterPro" id="IPR001828">
    <property type="entry name" value="ANF_lig-bd_rcpt"/>
</dbReference>
<dbReference type="InterPro" id="IPR052612">
    <property type="entry name" value="ANP_Clearance_Receptor"/>
</dbReference>
<evidence type="ECO:0000256" key="2">
    <source>
        <dbReference type="ARBA" id="ARBA00022692"/>
    </source>
</evidence>
<dbReference type="CDD" id="cd06373">
    <property type="entry name" value="PBP1_NPR-like"/>
    <property type="match status" value="1"/>
</dbReference>
<keyword evidence="3 9" id="KW-0732">Signal</keyword>
<keyword evidence="4 8" id="KW-1133">Transmembrane helix</keyword>
<keyword evidence="5 8" id="KW-0472">Membrane</keyword>
<comment type="subcellular location">
    <subcellularLocation>
        <location evidence="1">Membrane</location>
        <topology evidence="1">Single-pass type I membrane protein</topology>
    </subcellularLocation>
</comment>
<keyword evidence="12" id="KW-1185">Reference proteome</keyword>
<dbReference type="EMBL" id="LNIX01000020">
    <property type="protein sequence ID" value="OXA44047.1"/>
    <property type="molecule type" value="Genomic_DNA"/>
</dbReference>
<evidence type="ECO:0000256" key="6">
    <source>
        <dbReference type="ARBA" id="ARBA00023170"/>
    </source>
</evidence>
<dbReference type="GO" id="GO:0017046">
    <property type="term" value="F:peptide hormone binding"/>
    <property type="evidence" value="ECO:0007669"/>
    <property type="project" value="TreeGrafter"/>
</dbReference>
<feature type="chain" id="PRO_5013053441" evidence="9">
    <location>
        <begin position="20"/>
        <end position="544"/>
    </location>
</feature>
<evidence type="ECO:0000313" key="12">
    <source>
        <dbReference type="Proteomes" id="UP000198287"/>
    </source>
</evidence>
<dbReference type="SUPFAM" id="SSF53822">
    <property type="entry name" value="Periplasmic binding protein-like I"/>
    <property type="match status" value="1"/>
</dbReference>
<dbReference type="PANTHER" id="PTHR44755:SF11">
    <property type="entry name" value="ATRIAL NATRIURETIC PEPTIDE RECEPTOR 3 ISOFORM X1"/>
    <property type="match status" value="1"/>
</dbReference>
<dbReference type="OrthoDB" id="1890790at2759"/>